<dbReference type="GO" id="GO:0016998">
    <property type="term" value="P:cell wall macromolecule catabolic process"/>
    <property type="evidence" value="ECO:0007669"/>
    <property type="project" value="InterPro"/>
</dbReference>
<organism evidence="2 3">
    <name type="scientific">Myroides odoratus</name>
    <name type="common">Flavobacterium odoratum</name>
    <dbReference type="NCBI Taxonomy" id="256"/>
    <lineage>
        <taxon>Bacteria</taxon>
        <taxon>Pseudomonadati</taxon>
        <taxon>Bacteroidota</taxon>
        <taxon>Flavobacteriia</taxon>
        <taxon>Flavobacteriales</taxon>
        <taxon>Flavobacteriaceae</taxon>
        <taxon>Myroides</taxon>
    </lineage>
</organism>
<dbReference type="InterPro" id="IPR023346">
    <property type="entry name" value="Lysozyme-like_dom_sf"/>
</dbReference>
<dbReference type="GO" id="GO:0006032">
    <property type="term" value="P:chitin catabolic process"/>
    <property type="evidence" value="ECO:0007669"/>
    <property type="project" value="InterPro"/>
</dbReference>
<accession>A0A378RNQ1</accession>
<dbReference type="Gene3D" id="1.10.530.10">
    <property type="match status" value="1"/>
</dbReference>
<dbReference type="EMBL" id="UGQL01000001">
    <property type="protein sequence ID" value="STZ27787.1"/>
    <property type="molecule type" value="Genomic_DNA"/>
</dbReference>
<evidence type="ECO:0000259" key="1">
    <source>
        <dbReference type="Pfam" id="PF00182"/>
    </source>
</evidence>
<dbReference type="AlphaFoldDB" id="A0A378RNQ1"/>
<dbReference type="Proteomes" id="UP000255024">
    <property type="component" value="Unassembled WGS sequence"/>
</dbReference>
<dbReference type="Pfam" id="PF00182">
    <property type="entry name" value="Glyco_hydro_19"/>
    <property type="match status" value="1"/>
</dbReference>
<dbReference type="InterPro" id="IPR052354">
    <property type="entry name" value="Cell_Wall_Dynamics_Protein"/>
</dbReference>
<dbReference type="PANTHER" id="PTHR34408:SF1">
    <property type="entry name" value="GLYCOSYL HYDROLASE FAMILY 19 DOMAIN-CONTAINING PROTEIN HI_1415"/>
    <property type="match status" value="1"/>
</dbReference>
<evidence type="ECO:0000313" key="2">
    <source>
        <dbReference type="EMBL" id="STZ27787.1"/>
    </source>
</evidence>
<proteinExistence type="predicted"/>
<dbReference type="GO" id="GO:0004568">
    <property type="term" value="F:chitinase activity"/>
    <property type="evidence" value="ECO:0007669"/>
    <property type="project" value="InterPro"/>
</dbReference>
<dbReference type="SUPFAM" id="SSF53955">
    <property type="entry name" value="Lysozyme-like"/>
    <property type="match status" value="1"/>
</dbReference>
<dbReference type="InterPro" id="IPR000726">
    <property type="entry name" value="Glyco_hydro_19_cat"/>
</dbReference>
<protein>
    <submittedName>
        <fullName evidence="2">Predicted chitinase</fullName>
    </submittedName>
</protein>
<evidence type="ECO:0000313" key="3">
    <source>
        <dbReference type="Proteomes" id="UP000255024"/>
    </source>
</evidence>
<gene>
    <name evidence="2" type="ORF">NCTC11179_01323</name>
</gene>
<dbReference type="RefSeq" id="WP_115090657.1">
    <property type="nucleotide sequence ID" value="NZ_CP068107.1"/>
</dbReference>
<name>A0A378RNQ1_MYROD</name>
<keyword evidence="3" id="KW-1185">Reference proteome</keyword>
<sequence length="184" mass="21193">MLYKKYKSLFNTYHVTTALRIAHFMAQIEHESNLKPISENLNYSKEGLLKVFPKYFNKDNVDQFARKPEKIANRVYANRMGNRSEASGDGWKFRGRGFIQLTGFNNYKALSVTTNVDYVNNPELLLTEADALIAALWFWSSNGLNTLADLDDVLLITKRINGGLNGIEDRKKKLIKWKNELNIK</sequence>
<dbReference type="PANTHER" id="PTHR34408">
    <property type="entry name" value="FAMILY PROTEIN, PUTATIVE-RELATED"/>
    <property type="match status" value="1"/>
</dbReference>
<feature type="domain" description="Glycoside hydrolase family 19 catalytic" evidence="1">
    <location>
        <begin position="88"/>
        <end position="142"/>
    </location>
</feature>
<reference evidence="2 3" key="1">
    <citation type="submission" date="2018-06" db="EMBL/GenBank/DDBJ databases">
        <authorList>
            <consortium name="Pathogen Informatics"/>
            <person name="Doyle S."/>
        </authorList>
    </citation>
    <scope>NUCLEOTIDE SEQUENCE [LARGE SCALE GENOMIC DNA]</scope>
    <source>
        <strain evidence="2 3">NCTC11179</strain>
    </source>
</reference>